<dbReference type="PROSITE" id="PS51194">
    <property type="entry name" value="HELICASE_CTER"/>
    <property type="match status" value="1"/>
</dbReference>
<evidence type="ECO:0000256" key="10">
    <source>
        <dbReference type="ARBA" id="ARBA00023010"/>
    </source>
</evidence>
<evidence type="ECO:0000259" key="19">
    <source>
        <dbReference type="PROSITE" id="PS51192"/>
    </source>
</evidence>
<dbReference type="EMBL" id="VXIT01000022">
    <property type="protein sequence ID" value="KAA6406871.1"/>
    <property type="molecule type" value="Genomic_DNA"/>
</dbReference>
<comment type="function">
    <text evidence="12">ATP-dependent RNA helicase associated with the nuclear pore complex and essential for mRNA export from the nucleus. May participate in a terminal step of mRNA export through the removal of proteins that accompany mRNA through the nucleopore complex. May also be involved in early transcription.</text>
</comment>
<keyword evidence="7" id="KW-0813">Transport</keyword>
<dbReference type="GO" id="GO:0051028">
    <property type="term" value="P:mRNA transport"/>
    <property type="evidence" value="ECO:0007669"/>
    <property type="project" value="UniProtKB-KW"/>
</dbReference>
<evidence type="ECO:0000256" key="17">
    <source>
        <dbReference type="RuleBase" id="RU000492"/>
    </source>
</evidence>
<dbReference type="Pfam" id="PF00271">
    <property type="entry name" value="Helicase_C"/>
    <property type="match status" value="1"/>
</dbReference>
<evidence type="ECO:0000256" key="13">
    <source>
        <dbReference type="ARBA" id="ARBA00038143"/>
    </source>
</evidence>
<dbReference type="SMART" id="SM00487">
    <property type="entry name" value="DEXDc"/>
    <property type="match status" value="1"/>
</dbReference>
<evidence type="ECO:0000256" key="9">
    <source>
        <dbReference type="ARBA" id="ARBA00022884"/>
    </source>
</evidence>
<comment type="subunit">
    <text evidence="14">Associates with the nuclear pore complex.</text>
</comment>
<evidence type="ECO:0000256" key="18">
    <source>
        <dbReference type="SAM" id="MobiDB-lite"/>
    </source>
</evidence>
<dbReference type="GO" id="GO:0015031">
    <property type="term" value="P:protein transport"/>
    <property type="evidence" value="ECO:0007669"/>
    <property type="project" value="UniProtKB-KW"/>
</dbReference>
<feature type="domain" description="Helicase C-terminal" evidence="20">
    <location>
        <begin position="334"/>
        <end position="508"/>
    </location>
</feature>
<evidence type="ECO:0000259" key="20">
    <source>
        <dbReference type="PROSITE" id="PS51194"/>
    </source>
</evidence>
<keyword evidence="11" id="KW-0906">Nuclear pore complex</keyword>
<evidence type="ECO:0000256" key="11">
    <source>
        <dbReference type="ARBA" id="ARBA00023132"/>
    </source>
</evidence>
<dbReference type="InterPro" id="IPR014001">
    <property type="entry name" value="Helicase_ATP-bd"/>
</dbReference>
<dbReference type="Pfam" id="PF00270">
    <property type="entry name" value="DEAD"/>
    <property type="match status" value="1"/>
</dbReference>
<dbReference type="InterPro" id="IPR011545">
    <property type="entry name" value="DEAD/DEAH_box_helicase_dom"/>
</dbReference>
<evidence type="ECO:0000313" key="22">
    <source>
        <dbReference type="EMBL" id="KAA6406871.1"/>
    </source>
</evidence>
<dbReference type="InterPro" id="IPR014014">
    <property type="entry name" value="RNA_helicase_DEAD_Q_motif"/>
</dbReference>
<reference evidence="22 23" key="1">
    <citation type="submission" date="2019-09" db="EMBL/GenBank/DDBJ databases">
        <title>The hologenome of the rock-dwelling lichen Lasallia pustulata.</title>
        <authorList>
            <person name="Greshake Tzovaras B."/>
            <person name="Segers F."/>
            <person name="Bicker A."/>
            <person name="Dal Grande F."/>
            <person name="Otte J."/>
            <person name="Hankeln T."/>
            <person name="Schmitt I."/>
            <person name="Ebersberger I."/>
        </authorList>
    </citation>
    <scope>NUCLEOTIDE SEQUENCE [LARGE SCALE GENOMIC DNA]</scope>
    <source>
        <strain evidence="22">A1-1</strain>
    </source>
</reference>
<dbReference type="PROSITE" id="PS00039">
    <property type="entry name" value="DEAD_ATP_HELICASE"/>
    <property type="match status" value="1"/>
</dbReference>
<dbReference type="EC" id="3.6.4.13" evidence="3"/>
<keyword evidence="11" id="KW-0653">Protein transport</keyword>
<feature type="region of interest" description="Disordered" evidence="18">
    <location>
        <begin position="1"/>
        <end position="54"/>
    </location>
</feature>
<evidence type="ECO:0000256" key="16">
    <source>
        <dbReference type="PROSITE-ProRule" id="PRU00552"/>
    </source>
</evidence>
<feature type="short sequence motif" description="Q motif" evidence="16">
    <location>
        <begin position="118"/>
        <end position="146"/>
    </location>
</feature>
<comment type="subcellular location">
    <subcellularLocation>
        <location evidence="1">Nucleus membrane</location>
        <topology evidence="1">Peripheral membrane protein</topology>
        <orientation evidence="1">Cytoplasmic side</orientation>
    </subcellularLocation>
    <subcellularLocation>
        <location evidence="2">Nucleus</location>
        <location evidence="2">Nuclear pore complex</location>
    </subcellularLocation>
</comment>
<evidence type="ECO:0000256" key="5">
    <source>
        <dbReference type="ARBA" id="ARBA00022801"/>
    </source>
</evidence>
<feature type="region of interest" description="Disordered" evidence="18">
    <location>
        <begin position="67"/>
        <end position="92"/>
    </location>
</feature>
<name>A0A5M8PCA0_9LECA</name>
<feature type="domain" description="DEAD-box RNA helicase Q" evidence="21">
    <location>
        <begin position="118"/>
        <end position="146"/>
    </location>
</feature>
<comment type="caution">
    <text evidence="22">The sequence shown here is derived from an EMBL/GenBank/DDBJ whole genome shotgun (WGS) entry which is preliminary data.</text>
</comment>
<evidence type="ECO:0000256" key="7">
    <source>
        <dbReference type="ARBA" id="ARBA00022816"/>
    </source>
</evidence>
<evidence type="ECO:0000256" key="14">
    <source>
        <dbReference type="ARBA" id="ARBA00038750"/>
    </source>
</evidence>
<dbReference type="SUPFAM" id="SSF52540">
    <property type="entry name" value="P-loop containing nucleoside triphosphate hydrolases"/>
    <property type="match status" value="1"/>
</dbReference>
<evidence type="ECO:0000259" key="21">
    <source>
        <dbReference type="PROSITE" id="PS51195"/>
    </source>
</evidence>
<comment type="similarity">
    <text evidence="13">Belongs to the DEAD box helicase family. DDX19/DBP5 subfamily.</text>
</comment>
<evidence type="ECO:0000256" key="15">
    <source>
        <dbReference type="ARBA" id="ARBA00047984"/>
    </source>
</evidence>
<dbReference type="GO" id="GO:0003723">
    <property type="term" value="F:RNA binding"/>
    <property type="evidence" value="ECO:0007669"/>
    <property type="project" value="UniProtKB-KW"/>
</dbReference>
<dbReference type="GO" id="GO:0005524">
    <property type="term" value="F:ATP binding"/>
    <property type="evidence" value="ECO:0007669"/>
    <property type="project" value="UniProtKB-KW"/>
</dbReference>
<keyword evidence="5 17" id="KW-0378">Hydrolase</keyword>
<keyword evidence="9" id="KW-0694">RNA-binding</keyword>
<dbReference type="CDD" id="cd17963">
    <property type="entry name" value="DEADc_DDX19_DDX25"/>
    <property type="match status" value="1"/>
</dbReference>
<dbReference type="GO" id="GO:0003724">
    <property type="term" value="F:RNA helicase activity"/>
    <property type="evidence" value="ECO:0007669"/>
    <property type="project" value="UniProtKB-EC"/>
</dbReference>
<keyword evidence="4 17" id="KW-0547">Nucleotide-binding</keyword>
<keyword evidence="8 17" id="KW-0067">ATP-binding</keyword>
<dbReference type="PROSITE" id="PS51195">
    <property type="entry name" value="Q_MOTIF"/>
    <property type="match status" value="1"/>
</dbReference>
<gene>
    <name evidence="22" type="ORF">FRX48_09369</name>
</gene>
<keyword evidence="11" id="KW-0539">Nucleus</keyword>
<dbReference type="InterPro" id="IPR001650">
    <property type="entry name" value="Helicase_C-like"/>
</dbReference>
<keyword evidence="10" id="KW-0811">Translocation</keyword>
<dbReference type="InterPro" id="IPR027417">
    <property type="entry name" value="P-loop_NTPase"/>
</dbReference>
<dbReference type="CDD" id="cd18787">
    <property type="entry name" value="SF2_C_DEAD"/>
    <property type="match status" value="1"/>
</dbReference>
<dbReference type="GO" id="GO:0031965">
    <property type="term" value="C:nuclear membrane"/>
    <property type="evidence" value="ECO:0007669"/>
    <property type="project" value="UniProtKB-SubCell"/>
</dbReference>
<evidence type="ECO:0000256" key="6">
    <source>
        <dbReference type="ARBA" id="ARBA00022806"/>
    </source>
</evidence>
<dbReference type="GO" id="GO:0016787">
    <property type="term" value="F:hydrolase activity"/>
    <property type="evidence" value="ECO:0007669"/>
    <property type="project" value="UniProtKB-KW"/>
</dbReference>
<proteinExistence type="inferred from homology"/>
<dbReference type="Gene3D" id="3.40.50.300">
    <property type="entry name" value="P-loop containing nucleotide triphosphate hydrolases"/>
    <property type="match status" value="2"/>
</dbReference>
<evidence type="ECO:0000256" key="4">
    <source>
        <dbReference type="ARBA" id="ARBA00022741"/>
    </source>
</evidence>
<dbReference type="GO" id="GO:0005643">
    <property type="term" value="C:nuclear pore"/>
    <property type="evidence" value="ECO:0007669"/>
    <property type="project" value="UniProtKB-SubCell"/>
</dbReference>
<dbReference type="FunFam" id="3.40.50.300:FF:000849">
    <property type="entry name" value="ATP-dependent RNA helicase DBP5"/>
    <property type="match status" value="1"/>
</dbReference>
<evidence type="ECO:0000256" key="3">
    <source>
        <dbReference type="ARBA" id="ARBA00012552"/>
    </source>
</evidence>
<dbReference type="Proteomes" id="UP000324767">
    <property type="component" value="Unassembled WGS sequence"/>
</dbReference>
<evidence type="ECO:0000256" key="2">
    <source>
        <dbReference type="ARBA" id="ARBA00004567"/>
    </source>
</evidence>
<protein>
    <recommendedName>
        <fullName evidence="3">RNA helicase</fullName>
        <ecNumber evidence="3">3.6.4.13</ecNumber>
    </recommendedName>
</protein>
<evidence type="ECO:0000313" key="23">
    <source>
        <dbReference type="Proteomes" id="UP000324767"/>
    </source>
</evidence>
<comment type="catalytic activity">
    <reaction evidence="15">
        <text>ATP + H2O = ADP + phosphate + H(+)</text>
        <dbReference type="Rhea" id="RHEA:13065"/>
        <dbReference type="ChEBI" id="CHEBI:15377"/>
        <dbReference type="ChEBI" id="CHEBI:15378"/>
        <dbReference type="ChEBI" id="CHEBI:30616"/>
        <dbReference type="ChEBI" id="CHEBI:43474"/>
        <dbReference type="ChEBI" id="CHEBI:456216"/>
        <dbReference type="EC" id="3.6.4.13"/>
    </reaction>
</comment>
<dbReference type="AlphaFoldDB" id="A0A5M8PCA0"/>
<dbReference type="PANTHER" id="PTHR47958">
    <property type="entry name" value="ATP-DEPENDENT RNA HELICASE DBP3"/>
    <property type="match status" value="1"/>
</dbReference>
<keyword evidence="6 17" id="KW-0347">Helicase</keyword>
<feature type="domain" description="Helicase ATP-binding" evidence="19">
    <location>
        <begin position="151"/>
        <end position="323"/>
    </location>
</feature>
<sequence>MASEQAPAPSSLEDRISNASSSNGINPAAPSFTPAQMGSWADELSSPAAANPGAAAGLESIAGAKAERHIEESSLSMAQTDGAGEPMGGSTLKEPEYDVQVKLSDIQADPNNPLFSIKNFEELGLKPEILKGIYQMRFTRPSKIQEKALPLLLANPPSNMIGQSQSGTGKTAAFVLNILSRLDMSPEMRTKPQALCLAPSRELARQIIGVVQIMGAFVDGLSVKASIPVDAANRGQKVEGSVVVGTPGTTMDMIKRRLLDPSHIKVLVLDEADNMLDQQGLGDQCTRVKRLLPPNIQIVLFSATFPDNVTRYASSFAPNANQIILKHEELTVEGIKQLYLDCNSEADKYDVLVRLYGLMTIGSSIIFRRDTAEEIQRRMTEQGHKVASLTGAFEGSQRDVIIDAFRTNQAKVLITTNVLARGIDVQSVSMVVNYDVPETANGEADAQTYLHRIGRTGRFGRVGVSISFVYDKRSWQMLKQIQDYFKCEMTRVDTSDWDQVEETVKRVIKSSRAGTNLRSGNESAM</sequence>
<accession>A0A5M8PCA0</accession>
<dbReference type="PROSITE" id="PS51192">
    <property type="entry name" value="HELICASE_ATP_BIND_1"/>
    <property type="match status" value="1"/>
</dbReference>
<evidence type="ECO:0000256" key="1">
    <source>
        <dbReference type="ARBA" id="ARBA00004335"/>
    </source>
</evidence>
<organism evidence="22 23">
    <name type="scientific">Lasallia pustulata</name>
    <dbReference type="NCBI Taxonomy" id="136370"/>
    <lineage>
        <taxon>Eukaryota</taxon>
        <taxon>Fungi</taxon>
        <taxon>Dikarya</taxon>
        <taxon>Ascomycota</taxon>
        <taxon>Pezizomycotina</taxon>
        <taxon>Lecanoromycetes</taxon>
        <taxon>OSLEUM clade</taxon>
        <taxon>Umbilicariomycetidae</taxon>
        <taxon>Umbilicariales</taxon>
        <taxon>Umbilicariaceae</taxon>
        <taxon>Lasallia</taxon>
    </lineage>
</organism>
<dbReference type="InterPro" id="IPR000629">
    <property type="entry name" value="RNA-helicase_DEAD-box_CS"/>
</dbReference>
<evidence type="ECO:0000256" key="8">
    <source>
        <dbReference type="ARBA" id="ARBA00022840"/>
    </source>
</evidence>
<dbReference type="OrthoDB" id="10265785at2759"/>
<evidence type="ECO:0000256" key="12">
    <source>
        <dbReference type="ARBA" id="ARBA00037213"/>
    </source>
</evidence>
<dbReference type="SMART" id="SM00490">
    <property type="entry name" value="HELICc"/>
    <property type="match status" value="1"/>
</dbReference>
<keyword evidence="7" id="KW-0509">mRNA transport</keyword>